<reference evidence="1" key="1">
    <citation type="submission" date="2023-04" db="EMBL/GenBank/DDBJ databases">
        <title>A chromosome-level genome assembly of the parasitoid wasp Eretmocerus hayati.</title>
        <authorList>
            <person name="Zhong Y."/>
            <person name="Liu S."/>
            <person name="Liu Y."/>
        </authorList>
    </citation>
    <scope>NUCLEOTIDE SEQUENCE</scope>
    <source>
        <strain evidence="1">ZJU_SS_LIU_2023</strain>
    </source>
</reference>
<organism evidence="1 2">
    <name type="scientific">Eretmocerus hayati</name>
    <dbReference type="NCBI Taxonomy" id="131215"/>
    <lineage>
        <taxon>Eukaryota</taxon>
        <taxon>Metazoa</taxon>
        <taxon>Ecdysozoa</taxon>
        <taxon>Arthropoda</taxon>
        <taxon>Hexapoda</taxon>
        <taxon>Insecta</taxon>
        <taxon>Pterygota</taxon>
        <taxon>Neoptera</taxon>
        <taxon>Endopterygota</taxon>
        <taxon>Hymenoptera</taxon>
        <taxon>Apocrita</taxon>
        <taxon>Proctotrupomorpha</taxon>
        <taxon>Chalcidoidea</taxon>
        <taxon>Aphelinidae</taxon>
        <taxon>Aphelininae</taxon>
        <taxon>Eretmocerus</taxon>
    </lineage>
</organism>
<accession>A0ACC2PRN6</accession>
<protein>
    <submittedName>
        <fullName evidence="1">Uncharacterized protein</fullName>
    </submittedName>
</protein>
<dbReference type="Proteomes" id="UP001239111">
    <property type="component" value="Chromosome 1"/>
</dbReference>
<gene>
    <name evidence="1" type="ORF">QAD02_021850</name>
</gene>
<dbReference type="EMBL" id="CM056741">
    <property type="protein sequence ID" value="KAJ8686057.1"/>
    <property type="molecule type" value="Genomic_DNA"/>
</dbReference>
<keyword evidence="2" id="KW-1185">Reference proteome</keyword>
<comment type="caution">
    <text evidence="1">The sequence shown here is derived from an EMBL/GenBank/DDBJ whole genome shotgun (WGS) entry which is preliminary data.</text>
</comment>
<evidence type="ECO:0000313" key="2">
    <source>
        <dbReference type="Proteomes" id="UP001239111"/>
    </source>
</evidence>
<proteinExistence type="predicted"/>
<evidence type="ECO:0000313" key="1">
    <source>
        <dbReference type="EMBL" id="KAJ8686057.1"/>
    </source>
</evidence>
<name>A0ACC2PRN6_9HYME</name>
<sequence length="100" mass="10850">MIVVVDAGCPNVDVEHPATDNNPGSSQCVGQRWILYGYDPQGTETASVTHECASVSSDSDESGHQSRMRGGWSSKNHLISQYNLEPQIPMDIEETNVDDG</sequence>